<dbReference type="PROSITE" id="PS50943">
    <property type="entry name" value="HTH_CROC1"/>
    <property type="match status" value="1"/>
</dbReference>
<dbReference type="InterPro" id="IPR010982">
    <property type="entry name" value="Lambda_DNA-bd_dom_sf"/>
</dbReference>
<dbReference type="GO" id="GO:0003677">
    <property type="term" value="F:DNA binding"/>
    <property type="evidence" value="ECO:0007669"/>
    <property type="project" value="UniProtKB-KW"/>
</dbReference>
<dbReference type="RefSeq" id="WP_008977982.1">
    <property type="nucleotide sequence ID" value="NZ_DBGDHU010000012.1"/>
</dbReference>
<gene>
    <name evidence="2" type="ORF">EDD61_10475</name>
</gene>
<dbReference type="SMART" id="SM00530">
    <property type="entry name" value="HTH_XRE"/>
    <property type="match status" value="1"/>
</dbReference>
<protein>
    <submittedName>
        <fullName evidence="2">Cro/C1-type helix-turn-helix DNA-binding protein</fullName>
    </submittedName>
</protein>
<dbReference type="InterPro" id="IPR001387">
    <property type="entry name" value="Cro/C1-type_HTH"/>
</dbReference>
<keyword evidence="3" id="KW-1185">Reference proteome</keyword>
<evidence type="ECO:0000259" key="1">
    <source>
        <dbReference type="PROSITE" id="PS50943"/>
    </source>
</evidence>
<dbReference type="CDD" id="cd00093">
    <property type="entry name" value="HTH_XRE"/>
    <property type="match status" value="1"/>
</dbReference>
<dbReference type="SUPFAM" id="SSF47413">
    <property type="entry name" value="lambda repressor-like DNA-binding domains"/>
    <property type="match status" value="1"/>
</dbReference>
<dbReference type="AlphaFoldDB" id="A0A4R3TLX9"/>
<organism evidence="2 3">
    <name type="scientific">Longicatena caecimuris</name>
    <dbReference type="NCBI Taxonomy" id="1796635"/>
    <lineage>
        <taxon>Bacteria</taxon>
        <taxon>Bacillati</taxon>
        <taxon>Bacillota</taxon>
        <taxon>Erysipelotrichia</taxon>
        <taxon>Erysipelotrichales</taxon>
        <taxon>Erysipelotrichaceae</taxon>
        <taxon>Longicatena</taxon>
    </lineage>
</organism>
<dbReference type="Gene3D" id="1.10.260.40">
    <property type="entry name" value="lambda repressor-like DNA-binding domains"/>
    <property type="match status" value="1"/>
</dbReference>
<name>A0A4R3TLX9_9FIRM</name>
<evidence type="ECO:0000313" key="2">
    <source>
        <dbReference type="EMBL" id="TCU62437.1"/>
    </source>
</evidence>
<evidence type="ECO:0000313" key="3">
    <source>
        <dbReference type="Proteomes" id="UP000295773"/>
    </source>
</evidence>
<proteinExistence type="predicted"/>
<feature type="domain" description="HTH cro/C1-type" evidence="1">
    <location>
        <begin position="11"/>
        <end position="66"/>
    </location>
</feature>
<dbReference type="Proteomes" id="UP000295773">
    <property type="component" value="Unassembled WGS sequence"/>
</dbReference>
<sequence>MTLQEVCCQRIQELCDERNISMNKLSILCGMTQSTLSNITSGRSKNPTVSTIKKICDGMDITLAEFFDYEPFNELDQEIK</sequence>
<dbReference type="EMBL" id="SMBP01000004">
    <property type="protein sequence ID" value="TCU62437.1"/>
    <property type="molecule type" value="Genomic_DNA"/>
</dbReference>
<dbReference type="Pfam" id="PF13443">
    <property type="entry name" value="HTH_26"/>
    <property type="match status" value="1"/>
</dbReference>
<accession>A0A4R3TLX9</accession>
<comment type="caution">
    <text evidence="2">The sequence shown here is derived from an EMBL/GenBank/DDBJ whole genome shotgun (WGS) entry which is preliminary data.</text>
</comment>
<keyword evidence="2" id="KW-0238">DNA-binding</keyword>
<reference evidence="2 3" key="1">
    <citation type="submission" date="2019-03" db="EMBL/GenBank/DDBJ databases">
        <title>Genomic Encyclopedia of Type Strains, Phase IV (KMG-IV): sequencing the most valuable type-strain genomes for metagenomic binning, comparative biology and taxonomic classification.</title>
        <authorList>
            <person name="Goeker M."/>
        </authorList>
    </citation>
    <scope>NUCLEOTIDE SEQUENCE [LARGE SCALE GENOMIC DNA]</scope>
    <source>
        <strain evidence="2 3">DSM 29481</strain>
    </source>
</reference>